<dbReference type="EMBL" id="KQ965803">
    <property type="protein sequence ID" value="KXS11360.1"/>
    <property type="molecule type" value="Genomic_DNA"/>
</dbReference>
<keyword evidence="8" id="KW-1185">Reference proteome</keyword>
<evidence type="ECO:0000256" key="3">
    <source>
        <dbReference type="ARBA" id="ARBA00022692"/>
    </source>
</evidence>
<dbReference type="GO" id="GO:0022857">
    <property type="term" value="F:transmembrane transporter activity"/>
    <property type="evidence" value="ECO:0007669"/>
    <property type="project" value="TreeGrafter"/>
</dbReference>
<feature type="transmembrane region" description="Helical" evidence="6">
    <location>
        <begin position="12"/>
        <end position="28"/>
    </location>
</feature>
<keyword evidence="5 6" id="KW-0472">Membrane</keyword>
<dbReference type="PANTHER" id="PTHR23501">
    <property type="entry name" value="MAJOR FACILITATOR SUPERFAMILY"/>
    <property type="match status" value="1"/>
</dbReference>
<sequence>MTASSGIDKQIGYLIITGVGVGACMQSINLNVQGAVTPQLIAMAIAGWSFSQLCGAVFGIAVNGTEFTITLTSKLSTFISSTELIEFVQNNPSEPQQAVLSGVLPESLLDPIIGAHTDFLALVFRAVVVAALVLFLAR</sequence>
<evidence type="ECO:0000256" key="1">
    <source>
        <dbReference type="ARBA" id="ARBA00004127"/>
    </source>
</evidence>
<protein>
    <submittedName>
        <fullName evidence="7">Uncharacterized protein</fullName>
    </submittedName>
</protein>
<dbReference type="PANTHER" id="PTHR23501:SF191">
    <property type="entry name" value="VACUOLAR BASIC AMINO ACID TRANSPORTER 4"/>
    <property type="match status" value="1"/>
</dbReference>
<evidence type="ECO:0000313" key="8">
    <source>
        <dbReference type="Proteomes" id="UP000070544"/>
    </source>
</evidence>
<evidence type="ECO:0000256" key="2">
    <source>
        <dbReference type="ARBA" id="ARBA00022448"/>
    </source>
</evidence>
<dbReference type="AlphaFoldDB" id="A0A139A3K5"/>
<dbReference type="GO" id="GO:0005886">
    <property type="term" value="C:plasma membrane"/>
    <property type="evidence" value="ECO:0007669"/>
    <property type="project" value="TreeGrafter"/>
</dbReference>
<feature type="transmembrane region" description="Helical" evidence="6">
    <location>
        <begin position="40"/>
        <end position="62"/>
    </location>
</feature>
<organism evidence="7 8">
    <name type="scientific">Gonapodya prolifera (strain JEL478)</name>
    <name type="common">Monoblepharis prolifera</name>
    <dbReference type="NCBI Taxonomy" id="1344416"/>
    <lineage>
        <taxon>Eukaryota</taxon>
        <taxon>Fungi</taxon>
        <taxon>Fungi incertae sedis</taxon>
        <taxon>Chytridiomycota</taxon>
        <taxon>Chytridiomycota incertae sedis</taxon>
        <taxon>Monoblepharidomycetes</taxon>
        <taxon>Monoblepharidales</taxon>
        <taxon>Gonapodyaceae</taxon>
        <taxon>Gonapodya</taxon>
    </lineage>
</organism>
<evidence type="ECO:0000313" key="7">
    <source>
        <dbReference type="EMBL" id="KXS11360.1"/>
    </source>
</evidence>
<dbReference type="OrthoDB" id="10021397at2759"/>
<keyword evidence="3 6" id="KW-0812">Transmembrane</keyword>
<evidence type="ECO:0000256" key="5">
    <source>
        <dbReference type="ARBA" id="ARBA00023136"/>
    </source>
</evidence>
<keyword evidence="4 6" id="KW-1133">Transmembrane helix</keyword>
<keyword evidence="2" id="KW-0813">Transport</keyword>
<evidence type="ECO:0000256" key="6">
    <source>
        <dbReference type="SAM" id="Phobius"/>
    </source>
</evidence>
<dbReference type="Proteomes" id="UP000070544">
    <property type="component" value="Unassembled WGS sequence"/>
</dbReference>
<accession>A0A139A3K5</accession>
<gene>
    <name evidence="7" type="ORF">M427DRAFT_35898</name>
</gene>
<proteinExistence type="predicted"/>
<feature type="transmembrane region" description="Helical" evidence="6">
    <location>
        <begin position="119"/>
        <end position="137"/>
    </location>
</feature>
<dbReference type="GO" id="GO:0012505">
    <property type="term" value="C:endomembrane system"/>
    <property type="evidence" value="ECO:0007669"/>
    <property type="project" value="UniProtKB-SubCell"/>
</dbReference>
<reference evidence="7 8" key="1">
    <citation type="journal article" date="2015" name="Genome Biol. Evol.">
        <title>Phylogenomic analyses indicate that early fungi evolved digesting cell walls of algal ancestors of land plants.</title>
        <authorList>
            <person name="Chang Y."/>
            <person name="Wang S."/>
            <person name="Sekimoto S."/>
            <person name="Aerts A.L."/>
            <person name="Choi C."/>
            <person name="Clum A."/>
            <person name="LaButti K.M."/>
            <person name="Lindquist E.A."/>
            <person name="Yee Ngan C."/>
            <person name="Ohm R.A."/>
            <person name="Salamov A.A."/>
            <person name="Grigoriev I.V."/>
            <person name="Spatafora J.W."/>
            <person name="Berbee M.L."/>
        </authorList>
    </citation>
    <scope>NUCLEOTIDE SEQUENCE [LARGE SCALE GENOMIC DNA]</scope>
    <source>
        <strain evidence="7 8">JEL478</strain>
    </source>
</reference>
<name>A0A139A3K5_GONPJ</name>
<comment type="subcellular location">
    <subcellularLocation>
        <location evidence="1">Endomembrane system</location>
        <topology evidence="1">Multi-pass membrane protein</topology>
    </subcellularLocation>
</comment>
<evidence type="ECO:0000256" key="4">
    <source>
        <dbReference type="ARBA" id="ARBA00022989"/>
    </source>
</evidence>